<sequence length="78" mass="9105">MLLGRLGEAALLGHRPRHRDVYPEEFTESRLRLSSGRQGMVKSRSRPRGKGKFDERPLMYQALQFWTSPKSKRVRGHL</sequence>
<feature type="region of interest" description="Disordered" evidence="1">
    <location>
        <begin position="33"/>
        <end position="53"/>
    </location>
</feature>
<keyword evidence="3" id="KW-1185">Reference proteome</keyword>
<evidence type="ECO:0000313" key="3">
    <source>
        <dbReference type="Proteomes" id="UP000054217"/>
    </source>
</evidence>
<dbReference type="EMBL" id="KN831988">
    <property type="protein sequence ID" value="KIO01371.1"/>
    <property type="molecule type" value="Genomic_DNA"/>
</dbReference>
<dbReference type="HOGENOM" id="CLU_2623000_0_0_1"/>
<accession>A0A0C3P1K5</accession>
<dbReference type="AlphaFoldDB" id="A0A0C3P1K5"/>
<reference evidence="3" key="2">
    <citation type="submission" date="2015-01" db="EMBL/GenBank/DDBJ databases">
        <title>Evolutionary Origins and Diversification of the Mycorrhizal Mutualists.</title>
        <authorList>
            <consortium name="DOE Joint Genome Institute"/>
            <consortium name="Mycorrhizal Genomics Consortium"/>
            <person name="Kohler A."/>
            <person name="Kuo A."/>
            <person name="Nagy L.G."/>
            <person name="Floudas D."/>
            <person name="Copeland A."/>
            <person name="Barry K.W."/>
            <person name="Cichocki N."/>
            <person name="Veneault-Fourrey C."/>
            <person name="LaButti K."/>
            <person name="Lindquist E.A."/>
            <person name="Lipzen A."/>
            <person name="Lundell T."/>
            <person name="Morin E."/>
            <person name="Murat C."/>
            <person name="Riley R."/>
            <person name="Ohm R."/>
            <person name="Sun H."/>
            <person name="Tunlid A."/>
            <person name="Henrissat B."/>
            <person name="Grigoriev I.V."/>
            <person name="Hibbett D.S."/>
            <person name="Martin F."/>
        </authorList>
    </citation>
    <scope>NUCLEOTIDE SEQUENCE [LARGE SCALE GENOMIC DNA]</scope>
    <source>
        <strain evidence="3">Marx 270</strain>
    </source>
</reference>
<gene>
    <name evidence="2" type="ORF">M404DRAFT_730851</name>
</gene>
<evidence type="ECO:0000256" key="1">
    <source>
        <dbReference type="SAM" id="MobiDB-lite"/>
    </source>
</evidence>
<name>A0A0C3P1K5_PISTI</name>
<dbReference type="Proteomes" id="UP000054217">
    <property type="component" value="Unassembled WGS sequence"/>
</dbReference>
<organism evidence="2 3">
    <name type="scientific">Pisolithus tinctorius Marx 270</name>
    <dbReference type="NCBI Taxonomy" id="870435"/>
    <lineage>
        <taxon>Eukaryota</taxon>
        <taxon>Fungi</taxon>
        <taxon>Dikarya</taxon>
        <taxon>Basidiomycota</taxon>
        <taxon>Agaricomycotina</taxon>
        <taxon>Agaricomycetes</taxon>
        <taxon>Agaricomycetidae</taxon>
        <taxon>Boletales</taxon>
        <taxon>Sclerodermatineae</taxon>
        <taxon>Pisolithaceae</taxon>
        <taxon>Pisolithus</taxon>
    </lineage>
</organism>
<protein>
    <submittedName>
        <fullName evidence="2">Uncharacterized protein</fullName>
    </submittedName>
</protein>
<reference evidence="2 3" key="1">
    <citation type="submission" date="2014-04" db="EMBL/GenBank/DDBJ databases">
        <authorList>
            <consortium name="DOE Joint Genome Institute"/>
            <person name="Kuo A."/>
            <person name="Kohler A."/>
            <person name="Costa M.D."/>
            <person name="Nagy L.G."/>
            <person name="Floudas D."/>
            <person name="Copeland A."/>
            <person name="Barry K.W."/>
            <person name="Cichocki N."/>
            <person name="Veneault-Fourrey C."/>
            <person name="LaButti K."/>
            <person name="Lindquist E.A."/>
            <person name="Lipzen A."/>
            <person name="Lundell T."/>
            <person name="Morin E."/>
            <person name="Murat C."/>
            <person name="Sun H."/>
            <person name="Tunlid A."/>
            <person name="Henrissat B."/>
            <person name="Grigoriev I.V."/>
            <person name="Hibbett D.S."/>
            <person name="Martin F."/>
            <person name="Nordberg H.P."/>
            <person name="Cantor M.N."/>
            <person name="Hua S.X."/>
        </authorList>
    </citation>
    <scope>NUCLEOTIDE SEQUENCE [LARGE SCALE GENOMIC DNA]</scope>
    <source>
        <strain evidence="2 3">Marx 270</strain>
    </source>
</reference>
<evidence type="ECO:0000313" key="2">
    <source>
        <dbReference type="EMBL" id="KIO01371.1"/>
    </source>
</evidence>
<proteinExistence type="predicted"/>
<dbReference type="InParanoid" id="A0A0C3P1K5"/>